<dbReference type="Proteomes" id="UP000037392">
    <property type="component" value="Unassembled WGS sequence"/>
</dbReference>
<dbReference type="GO" id="GO:0016020">
    <property type="term" value="C:membrane"/>
    <property type="evidence" value="ECO:0007669"/>
    <property type="project" value="UniProtKB-SubCell"/>
</dbReference>
<dbReference type="PANTHER" id="PTHR34220:SF7">
    <property type="entry name" value="SENSOR HISTIDINE KINASE YPDA"/>
    <property type="match status" value="1"/>
</dbReference>
<dbReference type="Pfam" id="PF06580">
    <property type="entry name" value="His_kinase"/>
    <property type="match status" value="1"/>
</dbReference>
<dbReference type="GO" id="GO:0000155">
    <property type="term" value="F:phosphorelay sensor kinase activity"/>
    <property type="evidence" value="ECO:0007669"/>
    <property type="project" value="InterPro"/>
</dbReference>
<dbReference type="PANTHER" id="PTHR34220">
    <property type="entry name" value="SENSOR HISTIDINE KINASE YPDA"/>
    <property type="match status" value="1"/>
</dbReference>
<keyword evidence="4" id="KW-0418">Kinase</keyword>
<keyword evidence="3" id="KW-0808">Transferase</keyword>
<sequence length="611" mass="69913">MINMRGRLTAKYRSMELGKKILVILLSVSLLQIGIILMISYHLSSAIITEQTQELISESLEQSAGNIRATFERFNSVIQEIYTNPDYIDDLKIINSWDGEDYYRSKHSLEDKLRDIIYMNEEIMGIAIVGKYGDECFYDSVTLSSRKPYCFPPNLKNDPLVKDAMKQKGSIYSPLTSKNDEEYGSHSYFFIAHPLADFNNYKRGAEGCVILCIDESRFRRVYSQGGEESNISFLVDCYGNMVSFPQQGYHDTNLFPGRYGVMIGEEDMDVLKKASYDFISKIHYFRAGNLSVNALSILNGEFFIVNIQDLNYSLSKLRYLLIMICLVAGLVGAVCFLIVYYISQDTDRSVKKILKAMNEANRGNLDSKAVVEGNDEFARISEHFNDMLAEIKKANQQERESMVREKNAEIRSLEAQINPHFLYNTLDTINWQAIEQQQFSISQMITKLAQILRYSIHNSNEIVTIRTELEFLKKYIYLQQQRFDYSFQCSIDADEKVEECCIHKLLLQPLVENTIIHGFPDSGRPGEIDISIQYTEEGNISIEIKDNGVGMSPDLVRQLNSYDGRADTLGKTIGVRNVITRIKLYYGDKGDIRFDSDLTGTTVRIVIPEVH</sequence>
<feature type="transmembrane region" description="Helical" evidence="6">
    <location>
        <begin position="319"/>
        <end position="342"/>
    </location>
</feature>
<dbReference type="InterPro" id="IPR050640">
    <property type="entry name" value="Bact_2-comp_sensor_kinase"/>
</dbReference>
<dbReference type="SUPFAM" id="SSF55874">
    <property type="entry name" value="ATPase domain of HSP90 chaperone/DNA topoisomerase II/histidine kinase"/>
    <property type="match status" value="1"/>
</dbReference>
<protein>
    <recommendedName>
        <fullName evidence="7">HAMP domain-containing protein</fullName>
    </recommendedName>
</protein>
<evidence type="ECO:0000313" key="9">
    <source>
        <dbReference type="Proteomes" id="UP000037392"/>
    </source>
</evidence>
<dbReference type="Pfam" id="PF02518">
    <property type="entry name" value="HATPase_c"/>
    <property type="match status" value="1"/>
</dbReference>
<reference evidence="8 9" key="1">
    <citation type="submission" date="2011-04" db="EMBL/GenBank/DDBJ databases">
        <title>The Genome Sequence of Clostridium citroniae WAL-19142.</title>
        <authorList>
            <consortium name="The Broad Institute Genome Sequencing Platform"/>
            <person name="Earl A."/>
            <person name="Ward D."/>
            <person name="Feldgarden M."/>
            <person name="Gevers D."/>
            <person name="Warren Y.A."/>
            <person name="Tyrrell K.L."/>
            <person name="Citron D.M."/>
            <person name="Goldstein E.J."/>
            <person name="Daigneault M."/>
            <person name="Allen-Vercoe E."/>
            <person name="Young S.K."/>
            <person name="Zeng Q."/>
            <person name="Gargeya S."/>
            <person name="Fitzgerald M."/>
            <person name="Haas B."/>
            <person name="Abouelleil A."/>
            <person name="Alvarado L."/>
            <person name="Arachchi H.M."/>
            <person name="Berlin A."/>
            <person name="Brown A."/>
            <person name="Chapman S.B."/>
            <person name="Chen Z."/>
            <person name="Dunbar C."/>
            <person name="Freedman E."/>
            <person name="Gearin G."/>
            <person name="Gellesch M."/>
            <person name="Goldberg J."/>
            <person name="Griggs A."/>
            <person name="Gujja S."/>
            <person name="Heilman E.R."/>
            <person name="Heiman D."/>
            <person name="Howarth C."/>
            <person name="Larson L."/>
            <person name="Lui A."/>
            <person name="MacDonald P.J."/>
            <person name="Mehta T."/>
            <person name="Montmayeur A."/>
            <person name="Murphy C."/>
            <person name="Neiman D."/>
            <person name="Pearson M."/>
            <person name="Priest M."/>
            <person name="Roberts A."/>
            <person name="Saif S."/>
            <person name="Shea T."/>
            <person name="Shenoy N."/>
            <person name="Sisk P."/>
            <person name="Stolte C."/>
            <person name="Sykes S."/>
            <person name="White J."/>
            <person name="Yandava C."/>
            <person name="Wortman J."/>
            <person name="Nusbaum C."/>
            <person name="Birren B."/>
        </authorList>
    </citation>
    <scope>NUCLEOTIDE SEQUENCE [LARGE SCALE GENOMIC DNA]</scope>
    <source>
        <strain evidence="8 9">WAL-19142</strain>
    </source>
</reference>
<keyword evidence="6" id="KW-1133">Transmembrane helix</keyword>
<evidence type="ECO:0000256" key="2">
    <source>
        <dbReference type="ARBA" id="ARBA00022553"/>
    </source>
</evidence>
<dbReference type="InterPro" id="IPR003660">
    <property type="entry name" value="HAMP_dom"/>
</dbReference>
<keyword evidence="5" id="KW-0175">Coiled coil</keyword>
<keyword evidence="2" id="KW-0597">Phosphoprotein</keyword>
<dbReference type="CDD" id="cd06225">
    <property type="entry name" value="HAMP"/>
    <property type="match status" value="1"/>
</dbReference>
<evidence type="ECO:0000256" key="3">
    <source>
        <dbReference type="ARBA" id="ARBA00022679"/>
    </source>
</evidence>
<dbReference type="PROSITE" id="PS50885">
    <property type="entry name" value="HAMP"/>
    <property type="match status" value="1"/>
</dbReference>
<dbReference type="EMBL" id="ADLK01000017">
    <property type="protein sequence ID" value="KMW20972.1"/>
    <property type="molecule type" value="Genomic_DNA"/>
</dbReference>
<organism evidence="8 9">
    <name type="scientific">[Clostridium] citroniae WAL-19142</name>
    <dbReference type="NCBI Taxonomy" id="742734"/>
    <lineage>
        <taxon>Bacteria</taxon>
        <taxon>Bacillati</taxon>
        <taxon>Bacillota</taxon>
        <taxon>Clostridia</taxon>
        <taxon>Lachnospirales</taxon>
        <taxon>Lachnospiraceae</taxon>
        <taxon>Enterocloster</taxon>
    </lineage>
</organism>
<evidence type="ECO:0000256" key="5">
    <source>
        <dbReference type="SAM" id="Coils"/>
    </source>
</evidence>
<dbReference type="SMART" id="SM00304">
    <property type="entry name" value="HAMP"/>
    <property type="match status" value="1"/>
</dbReference>
<feature type="domain" description="HAMP" evidence="7">
    <location>
        <begin position="344"/>
        <end position="396"/>
    </location>
</feature>
<evidence type="ECO:0000313" key="8">
    <source>
        <dbReference type="EMBL" id="KMW20972.1"/>
    </source>
</evidence>
<evidence type="ECO:0000259" key="7">
    <source>
        <dbReference type="PROSITE" id="PS50885"/>
    </source>
</evidence>
<dbReference type="Gene3D" id="3.30.565.10">
    <property type="entry name" value="Histidine kinase-like ATPase, C-terminal domain"/>
    <property type="match status" value="1"/>
</dbReference>
<dbReference type="OrthoDB" id="9809348at2"/>
<dbReference type="Pfam" id="PF00672">
    <property type="entry name" value="HAMP"/>
    <property type="match status" value="1"/>
</dbReference>
<dbReference type="SUPFAM" id="SSF158472">
    <property type="entry name" value="HAMP domain-like"/>
    <property type="match status" value="1"/>
</dbReference>
<accession>A0A0J9C781</accession>
<dbReference type="RefSeq" id="WP_048929701.1">
    <property type="nucleotide sequence ID" value="NZ_KQ235877.1"/>
</dbReference>
<gene>
    <name evidence="8" type="ORF">HMPREF9470_01816</name>
</gene>
<feature type="transmembrane region" description="Helical" evidence="6">
    <location>
        <begin position="21"/>
        <end position="43"/>
    </location>
</feature>
<dbReference type="Gene3D" id="6.10.340.10">
    <property type="match status" value="1"/>
</dbReference>
<name>A0A0J9C781_9FIRM</name>
<feature type="coiled-coil region" evidence="5">
    <location>
        <begin position="388"/>
        <end position="416"/>
    </location>
</feature>
<keyword evidence="6" id="KW-0472">Membrane</keyword>
<evidence type="ECO:0000256" key="4">
    <source>
        <dbReference type="ARBA" id="ARBA00022777"/>
    </source>
</evidence>
<dbReference type="AlphaFoldDB" id="A0A0J9C781"/>
<dbReference type="InterPro" id="IPR036890">
    <property type="entry name" value="HATPase_C_sf"/>
</dbReference>
<dbReference type="GeneID" id="93164420"/>
<keyword evidence="6" id="KW-0812">Transmembrane</keyword>
<dbReference type="InterPro" id="IPR003594">
    <property type="entry name" value="HATPase_dom"/>
</dbReference>
<proteinExistence type="predicted"/>
<evidence type="ECO:0000256" key="1">
    <source>
        <dbReference type="ARBA" id="ARBA00004370"/>
    </source>
</evidence>
<dbReference type="PATRIC" id="fig|742734.4.peg.1948"/>
<evidence type="ECO:0000256" key="6">
    <source>
        <dbReference type="SAM" id="Phobius"/>
    </source>
</evidence>
<comment type="caution">
    <text evidence="8">The sequence shown here is derived from an EMBL/GenBank/DDBJ whole genome shotgun (WGS) entry which is preliminary data.</text>
</comment>
<dbReference type="InterPro" id="IPR010559">
    <property type="entry name" value="Sig_transdc_His_kin_internal"/>
</dbReference>
<comment type="subcellular location">
    <subcellularLocation>
        <location evidence="1">Membrane</location>
    </subcellularLocation>
</comment>